<protein>
    <submittedName>
        <fullName evidence="1">Uncharacterized protein</fullName>
    </submittedName>
</protein>
<dbReference type="RefSeq" id="WP_161785256.1">
    <property type="nucleotide sequence ID" value="NZ_JMQC01000008.1"/>
</dbReference>
<dbReference type="EMBL" id="JMQC01000008">
    <property type="protein sequence ID" value="KFN04004.1"/>
    <property type="molecule type" value="Genomic_DNA"/>
</dbReference>
<dbReference type="AlphaFoldDB" id="A0A090YYG2"/>
<dbReference type="PATRIC" id="fig|1405.8.peg.4758"/>
<evidence type="ECO:0000313" key="2">
    <source>
        <dbReference type="Proteomes" id="UP000029389"/>
    </source>
</evidence>
<evidence type="ECO:0000313" key="1">
    <source>
        <dbReference type="EMBL" id="KFN04004.1"/>
    </source>
</evidence>
<dbReference type="Proteomes" id="UP000029389">
    <property type="component" value="Unassembled WGS sequence"/>
</dbReference>
<proteinExistence type="predicted"/>
<comment type="caution">
    <text evidence="1">The sequence shown here is derived from an EMBL/GenBank/DDBJ whole genome shotgun (WGS) entry which is preliminary data.</text>
</comment>
<reference evidence="1 2" key="1">
    <citation type="submission" date="2014-04" db="EMBL/GenBank/DDBJ databases">
        <authorList>
            <person name="Bishop-Lilly K.A."/>
            <person name="Broomall S.M."/>
            <person name="Chain P.S."/>
            <person name="Chertkov O."/>
            <person name="Coyne S.R."/>
            <person name="Daligault H.E."/>
            <person name="Davenport K.W."/>
            <person name="Erkkila T."/>
            <person name="Frey K.G."/>
            <person name="Gibbons H.S."/>
            <person name="Gu W."/>
            <person name="Jaissle J."/>
            <person name="Johnson S.L."/>
            <person name="Koroleva G.I."/>
            <person name="Ladner J.T."/>
            <person name="Lo C.-C."/>
            <person name="Minogue T.D."/>
            <person name="Munk C."/>
            <person name="Palacios G.F."/>
            <person name="Redden C.L."/>
            <person name="Rosenzweig C.N."/>
            <person name="Scholz M.B."/>
            <person name="Teshima H."/>
            <person name="Xu Y."/>
        </authorList>
    </citation>
    <scope>NUCLEOTIDE SEQUENCE [LARGE SCALE GENOMIC DNA]</scope>
    <source>
        <strain evidence="1 2">BHP</strain>
    </source>
</reference>
<name>A0A090YYG2_9BACI</name>
<organism evidence="1 2">
    <name type="scientific">Bacillus clarus</name>
    <dbReference type="NCBI Taxonomy" id="2338372"/>
    <lineage>
        <taxon>Bacteria</taxon>
        <taxon>Bacillati</taxon>
        <taxon>Bacillota</taxon>
        <taxon>Bacilli</taxon>
        <taxon>Bacillales</taxon>
        <taxon>Bacillaceae</taxon>
        <taxon>Bacillus</taxon>
        <taxon>Bacillus cereus group</taxon>
    </lineage>
</organism>
<accession>A0A090YYG2</accession>
<gene>
    <name evidence="1" type="ORF">DJ93_4619</name>
</gene>
<sequence length="52" mass="5840">METMREGIELTLSNVDDKTHSDYLKGMSTITEAISSKEDVLDELVQVTKSHN</sequence>